<evidence type="ECO:0000259" key="9">
    <source>
        <dbReference type="Pfam" id="PF01035"/>
    </source>
</evidence>
<dbReference type="InterPro" id="IPR014048">
    <property type="entry name" value="MethylDNA_cys_MeTrfase_DNA-bd"/>
</dbReference>
<keyword evidence="5" id="KW-0808">Transferase</keyword>
<dbReference type="InterPro" id="IPR036631">
    <property type="entry name" value="MGMT_N_sf"/>
</dbReference>
<comment type="catalytic activity">
    <reaction evidence="8">
        <text>a 6-O-methyl-2'-deoxyguanosine in DNA + L-cysteinyl-[protein] = S-methyl-L-cysteinyl-[protein] + a 2'-deoxyguanosine in DNA</text>
        <dbReference type="Rhea" id="RHEA:24000"/>
        <dbReference type="Rhea" id="RHEA-COMP:10131"/>
        <dbReference type="Rhea" id="RHEA-COMP:10132"/>
        <dbReference type="Rhea" id="RHEA-COMP:11367"/>
        <dbReference type="Rhea" id="RHEA-COMP:11368"/>
        <dbReference type="ChEBI" id="CHEBI:29950"/>
        <dbReference type="ChEBI" id="CHEBI:82612"/>
        <dbReference type="ChEBI" id="CHEBI:85445"/>
        <dbReference type="ChEBI" id="CHEBI:85448"/>
        <dbReference type="EC" id="2.1.1.63"/>
    </reaction>
</comment>
<dbReference type="GO" id="GO:0003908">
    <property type="term" value="F:methylated-DNA-[protein]-cysteine S-methyltransferase activity"/>
    <property type="evidence" value="ECO:0007669"/>
    <property type="project" value="UniProtKB-EC"/>
</dbReference>
<protein>
    <recommendedName>
        <fullName evidence="3">methylated-DNA--[protein]-cysteine S-methyltransferase</fullName>
        <ecNumber evidence="3">2.1.1.63</ecNumber>
    </recommendedName>
</protein>
<dbReference type="GeneID" id="71513948"/>
<accession>A0AAC9IY29</accession>
<dbReference type="GO" id="GO:0032259">
    <property type="term" value="P:methylation"/>
    <property type="evidence" value="ECO:0007669"/>
    <property type="project" value="UniProtKB-KW"/>
</dbReference>
<proteinExistence type="inferred from homology"/>
<dbReference type="PROSITE" id="PS00374">
    <property type="entry name" value="MGMT"/>
    <property type="match status" value="1"/>
</dbReference>
<comment type="similarity">
    <text evidence="2">Belongs to the MGMT family.</text>
</comment>
<dbReference type="PANTHER" id="PTHR10815:SF12">
    <property type="entry name" value="METHYLATED-DNA--PROTEIN-CYSTEINE METHYLTRANSFERASE, INDUCIBLE"/>
    <property type="match status" value="1"/>
</dbReference>
<dbReference type="EMBL" id="CP017962">
    <property type="protein sequence ID" value="APC47762.1"/>
    <property type="molecule type" value="Genomic_DNA"/>
</dbReference>
<dbReference type="Gene3D" id="3.30.160.70">
    <property type="entry name" value="Methylated DNA-protein cysteine methyltransferase domain"/>
    <property type="match status" value="1"/>
</dbReference>
<evidence type="ECO:0000256" key="1">
    <source>
        <dbReference type="ARBA" id="ARBA00001286"/>
    </source>
</evidence>
<evidence type="ECO:0000256" key="8">
    <source>
        <dbReference type="ARBA" id="ARBA00049348"/>
    </source>
</evidence>
<dbReference type="FunFam" id="1.10.10.10:FF:000214">
    <property type="entry name" value="Methylated-DNA--protein-cysteine methyltransferase"/>
    <property type="match status" value="1"/>
</dbReference>
<dbReference type="Gene3D" id="1.10.10.10">
    <property type="entry name" value="Winged helix-like DNA-binding domain superfamily/Winged helix DNA-binding domain"/>
    <property type="match status" value="1"/>
</dbReference>
<dbReference type="SUPFAM" id="SSF46767">
    <property type="entry name" value="Methylated DNA-protein cysteine methyltransferase, C-terminal domain"/>
    <property type="match status" value="1"/>
</dbReference>
<evidence type="ECO:0000259" key="10">
    <source>
        <dbReference type="Pfam" id="PF02870"/>
    </source>
</evidence>
<name>A0AAC9IY29_VIRHA</name>
<dbReference type="InterPro" id="IPR001497">
    <property type="entry name" value="MethylDNA_cys_MeTrfase_AS"/>
</dbReference>
<dbReference type="AlphaFoldDB" id="A0AAC9IY29"/>
<evidence type="ECO:0000256" key="3">
    <source>
        <dbReference type="ARBA" id="ARBA00011918"/>
    </source>
</evidence>
<dbReference type="Pfam" id="PF02870">
    <property type="entry name" value="Methyltransf_1N"/>
    <property type="match status" value="1"/>
</dbReference>
<evidence type="ECO:0000313" key="11">
    <source>
        <dbReference type="EMBL" id="APC47762.1"/>
    </source>
</evidence>
<evidence type="ECO:0000256" key="6">
    <source>
        <dbReference type="ARBA" id="ARBA00022763"/>
    </source>
</evidence>
<feature type="domain" description="Methylguanine DNA methyltransferase ribonuclease-like" evidence="10">
    <location>
        <begin position="12"/>
        <end position="75"/>
    </location>
</feature>
<evidence type="ECO:0000256" key="7">
    <source>
        <dbReference type="ARBA" id="ARBA00023204"/>
    </source>
</evidence>
<evidence type="ECO:0000313" key="12">
    <source>
        <dbReference type="Proteomes" id="UP000182945"/>
    </source>
</evidence>
<reference evidence="11 12" key="1">
    <citation type="submission" date="2016-11" db="EMBL/GenBank/DDBJ databases">
        <title>Complete genome sequencing of Virgibacillus halodenitrificans PDB-F2.</title>
        <authorList>
            <person name="Sun Z."/>
            <person name="Zhou Y."/>
            <person name="Li H."/>
        </authorList>
    </citation>
    <scope>NUCLEOTIDE SEQUENCE [LARGE SCALE GENOMIC DNA]</scope>
    <source>
        <strain evidence="11 12">PDB-F2</strain>
    </source>
</reference>
<keyword evidence="4 11" id="KW-0489">Methyltransferase</keyword>
<dbReference type="Pfam" id="PF01035">
    <property type="entry name" value="DNA_binding_1"/>
    <property type="match status" value="1"/>
</dbReference>
<dbReference type="GO" id="GO:0006281">
    <property type="term" value="P:DNA repair"/>
    <property type="evidence" value="ECO:0007669"/>
    <property type="project" value="UniProtKB-KW"/>
</dbReference>
<dbReference type="RefSeq" id="WP_071648623.1">
    <property type="nucleotide sequence ID" value="NZ_CP017962.1"/>
</dbReference>
<comment type="catalytic activity">
    <reaction evidence="1">
        <text>a 4-O-methyl-thymidine in DNA + L-cysteinyl-[protein] = a thymidine in DNA + S-methyl-L-cysteinyl-[protein]</text>
        <dbReference type="Rhea" id="RHEA:53428"/>
        <dbReference type="Rhea" id="RHEA-COMP:10131"/>
        <dbReference type="Rhea" id="RHEA-COMP:10132"/>
        <dbReference type="Rhea" id="RHEA-COMP:13555"/>
        <dbReference type="Rhea" id="RHEA-COMP:13556"/>
        <dbReference type="ChEBI" id="CHEBI:29950"/>
        <dbReference type="ChEBI" id="CHEBI:82612"/>
        <dbReference type="ChEBI" id="CHEBI:137386"/>
        <dbReference type="ChEBI" id="CHEBI:137387"/>
        <dbReference type="EC" id="2.1.1.63"/>
    </reaction>
</comment>
<dbReference type="CDD" id="cd06445">
    <property type="entry name" value="ATase"/>
    <property type="match status" value="1"/>
</dbReference>
<gene>
    <name evidence="11" type="ORF">BME96_06070</name>
</gene>
<evidence type="ECO:0000256" key="4">
    <source>
        <dbReference type="ARBA" id="ARBA00022603"/>
    </source>
</evidence>
<dbReference type="NCBIfam" id="TIGR00589">
    <property type="entry name" value="ogt"/>
    <property type="match status" value="1"/>
</dbReference>
<keyword evidence="6" id="KW-0227">DNA damage</keyword>
<evidence type="ECO:0000256" key="2">
    <source>
        <dbReference type="ARBA" id="ARBA00008711"/>
    </source>
</evidence>
<dbReference type="SUPFAM" id="SSF53155">
    <property type="entry name" value="Methylated DNA-protein cysteine methyltransferase domain"/>
    <property type="match status" value="1"/>
</dbReference>
<dbReference type="InterPro" id="IPR036217">
    <property type="entry name" value="MethylDNA_cys_MeTrfase_DNAb"/>
</dbReference>
<sequence>MKRIYWSNRTYESWTLYLAATENGLCYVGFNVQGLVDWVKAKLPAYQIEQRDEEIQPYAKELEEYLKGERTFFTFASDMHGTKFQLAVWREIRNITYGQTKTYSEIANQLQKPTAIRATAAAIGANPLLFVVPCHRVIGKNGQLTGYRGGLERKRQLVLMESRQD</sequence>
<dbReference type="Proteomes" id="UP000182945">
    <property type="component" value="Chromosome"/>
</dbReference>
<dbReference type="EC" id="2.1.1.63" evidence="3"/>
<organism evidence="11 12">
    <name type="scientific">Virgibacillus halodenitrificans</name>
    <name type="common">Bacillus halodenitrificans</name>
    <dbReference type="NCBI Taxonomy" id="1482"/>
    <lineage>
        <taxon>Bacteria</taxon>
        <taxon>Bacillati</taxon>
        <taxon>Bacillota</taxon>
        <taxon>Bacilli</taxon>
        <taxon>Bacillales</taxon>
        <taxon>Bacillaceae</taxon>
        <taxon>Virgibacillus</taxon>
    </lineage>
</organism>
<evidence type="ECO:0000256" key="5">
    <source>
        <dbReference type="ARBA" id="ARBA00022679"/>
    </source>
</evidence>
<dbReference type="InterPro" id="IPR008332">
    <property type="entry name" value="MethylG_MeTrfase_N"/>
</dbReference>
<dbReference type="KEGG" id="vhl:BME96_06070"/>
<feature type="domain" description="Methylated-DNA-[protein]-cysteine S-methyltransferase DNA binding" evidence="9">
    <location>
        <begin position="83"/>
        <end position="161"/>
    </location>
</feature>
<keyword evidence="7" id="KW-0234">DNA repair</keyword>
<dbReference type="PANTHER" id="PTHR10815">
    <property type="entry name" value="METHYLATED-DNA--PROTEIN-CYSTEINE METHYLTRANSFERASE"/>
    <property type="match status" value="1"/>
</dbReference>
<dbReference type="InterPro" id="IPR036388">
    <property type="entry name" value="WH-like_DNA-bd_sf"/>
</dbReference>